<dbReference type="Gene3D" id="1.10.150.130">
    <property type="match status" value="1"/>
</dbReference>
<reference evidence="7 8" key="1">
    <citation type="submission" date="2018-06" db="EMBL/GenBank/DDBJ databases">
        <title>The draft genome sequences of strains SCU63 and S1.</title>
        <authorList>
            <person name="Gan L."/>
        </authorList>
    </citation>
    <scope>NUCLEOTIDE SEQUENCE [LARGE SCALE GENOMIC DNA]</scope>
    <source>
        <strain evidence="7 8">SCU63</strain>
    </source>
</reference>
<dbReference type="AlphaFoldDB" id="A0A365KLX9"/>
<dbReference type="InterPro" id="IPR002104">
    <property type="entry name" value="Integrase_catalytic"/>
</dbReference>
<feature type="domain" description="Tyr recombinase" evidence="5">
    <location>
        <begin position="87"/>
        <end position="277"/>
    </location>
</feature>
<evidence type="ECO:0000259" key="5">
    <source>
        <dbReference type="PROSITE" id="PS51898"/>
    </source>
</evidence>
<name>A0A365KLX9_9BACL</name>
<dbReference type="PROSITE" id="PS51898">
    <property type="entry name" value="TYR_RECOMBINASE"/>
    <property type="match status" value="1"/>
</dbReference>
<evidence type="ECO:0000259" key="6">
    <source>
        <dbReference type="PROSITE" id="PS51900"/>
    </source>
</evidence>
<dbReference type="InterPro" id="IPR010998">
    <property type="entry name" value="Integrase_recombinase_N"/>
</dbReference>
<evidence type="ECO:0000256" key="4">
    <source>
        <dbReference type="PROSITE-ProRule" id="PRU01248"/>
    </source>
</evidence>
<keyword evidence="3" id="KW-0233">DNA recombination</keyword>
<dbReference type="PANTHER" id="PTHR30349:SF64">
    <property type="entry name" value="PROPHAGE INTEGRASE INTD-RELATED"/>
    <property type="match status" value="1"/>
</dbReference>
<evidence type="ECO:0000256" key="2">
    <source>
        <dbReference type="ARBA" id="ARBA00023125"/>
    </source>
</evidence>
<dbReference type="Proteomes" id="UP000251002">
    <property type="component" value="Unassembled WGS sequence"/>
</dbReference>
<keyword evidence="2 4" id="KW-0238">DNA-binding</keyword>
<dbReference type="GO" id="GO:0006310">
    <property type="term" value="P:DNA recombination"/>
    <property type="evidence" value="ECO:0007669"/>
    <property type="project" value="UniProtKB-KW"/>
</dbReference>
<dbReference type="InterPro" id="IPR013762">
    <property type="entry name" value="Integrase-like_cat_sf"/>
</dbReference>
<evidence type="ECO:0000256" key="3">
    <source>
        <dbReference type="ARBA" id="ARBA00023172"/>
    </source>
</evidence>
<keyword evidence="8" id="KW-1185">Reference proteome</keyword>
<comment type="similarity">
    <text evidence="1">Belongs to the 'phage' integrase family.</text>
</comment>
<feature type="domain" description="Core-binding (CB)" evidence="6">
    <location>
        <begin position="1"/>
        <end position="67"/>
    </location>
</feature>
<dbReference type="Pfam" id="PF00589">
    <property type="entry name" value="Phage_integrase"/>
    <property type="match status" value="1"/>
</dbReference>
<evidence type="ECO:0000313" key="8">
    <source>
        <dbReference type="Proteomes" id="UP000251002"/>
    </source>
</evidence>
<dbReference type="CDD" id="cd00397">
    <property type="entry name" value="DNA_BRE_C"/>
    <property type="match status" value="1"/>
</dbReference>
<dbReference type="InterPro" id="IPR050090">
    <property type="entry name" value="Tyrosine_recombinase_XerCD"/>
</dbReference>
<organism evidence="7 8">
    <name type="scientific">Planococcus halotolerans</name>
    <dbReference type="NCBI Taxonomy" id="2233542"/>
    <lineage>
        <taxon>Bacteria</taxon>
        <taxon>Bacillati</taxon>
        <taxon>Bacillota</taxon>
        <taxon>Bacilli</taxon>
        <taxon>Bacillales</taxon>
        <taxon>Caryophanaceae</taxon>
        <taxon>Planococcus</taxon>
    </lineage>
</organism>
<dbReference type="GO" id="GO:0003677">
    <property type="term" value="F:DNA binding"/>
    <property type="evidence" value="ECO:0007669"/>
    <property type="project" value="UniProtKB-UniRule"/>
</dbReference>
<gene>
    <name evidence="7" type="ORF">DP120_16350</name>
</gene>
<dbReference type="InterPro" id="IPR011010">
    <property type="entry name" value="DNA_brk_join_enz"/>
</dbReference>
<dbReference type="SUPFAM" id="SSF56349">
    <property type="entry name" value="DNA breaking-rejoining enzymes"/>
    <property type="match status" value="1"/>
</dbReference>
<protein>
    <submittedName>
        <fullName evidence="7">Site-specific integrase</fullName>
    </submittedName>
</protein>
<accession>A0A365KLX9</accession>
<dbReference type="InterPro" id="IPR044068">
    <property type="entry name" value="CB"/>
</dbReference>
<comment type="caution">
    <text evidence="7">The sequence shown here is derived from an EMBL/GenBank/DDBJ whole genome shotgun (WGS) entry which is preliminary data.</text>
</comment>
<proteinExistence type="inferred from homology"/>
<evidence type="ECO:0000313" key="7">
    <source>
        <dbReference type="EMBL" id="RAZ74168.1"/>
    </source>
</evidence>
<dbReference type="EMBL" id="QLZR01000008">
    <property type="protein sequence ID" value="RAZ74168.1"/>
    <property type="molecule type" value="Genomic_DNA"/>
</dbReference>
<evidence type="ECO:0000256" key="1">
    <source>
        <dbReference type="ARBA" id="ARBA00008857"/>
    </source>
</evidence>
<dbReference type="PANTHER" id="PTHR30349">
    <property type="entry name" value="PHAGE INTEGRASE-RELATED"/>
    <property type="match status" value="1"/>
</dbReference>
<sequence>MEVSGFRKRTISDYQLHMKHLMKVTGVTYLNEITSDTIYEWLGSMAVSNQTKLTRLKCLKAILSKCFDNGWYEQNFWKPINIKVDKSVKKGSTSNDISILLSLLDLNTFIGLRDAVAVITLFKTGVRIKTLGQLEEKHIDYENLMLNLDGSILKNHKLLQLPIDEQMVKLFKVLIQQNEKIRARYNQNNDYLFISRKGTGVNTKSTNNIISKRLHKYSGEFGLENINPHAIRRGYAKELLNKGANIALISKALSHSNLAVTTQYLDLDINEVASNLREYL</sequence>
<dbReference type="Gene3D" id="1.10.443.10">
    <property type="entry name" value="Intergrase catalytic core"/>
    <property type="match status" value="1"/>
</dbReference>
<dbReference type="PROSITE" id="PS51900">
    <property type="entry name" value="CB"/>
    <property type="match status" value="1"/>
</dbReference>
<dbReference type="GO" id="GO:0015074">
    <property type="term" value="P:DNA integration"/>
    <property type="evidence" value="ECO:0007669"/>
    <property type="project" value="InterPro"/>
</dbReference>